<protein>
    <submittedName>
        <fullName evidence="2">Uncharacterized protein</fullName>
    </submittedName>
</protein>
<dbReference type="OMA" id="NAIPIWI"/>
<dbReference type="RefSeq" id="XP_003660593.1">
    <property type="nucleotide sequence ID" value="XM_003660545.1"/>
</dbReference>
<feature type="compositionally biased region" description="Low complexity" evidence="1">
    <location>
        <begin position="9"/>
        <end position="20"/>
    </location>
</feature>
<accession>G2Q4Q9</accession>
<evidence type="ECO:0000256" key="1">
    <source>
        <dbReference type="SAM" id="MobiDB-lite"/>
    </source>
</evidence>
<dbReference type="InParanoid" id="G2Q4Q9"/>
<reference evidence="2 3" key="1">
    <citation type="journal article" date="2011" name="Nat. Biotechnol.">
        <title>Comparative genomic analysis of the thermophilic biomass-degrading fungi Myceliophthora thermophila and Thielavia terrestris.</title>
        <authorList>
            <person name="Berka R.M."/>
            <person name="Grigoriev I.V."/>
            <person name="Otillar R."/>
            <person name="Salamov A."/>
            <person name="Grimwood J."/>
            <person name="Reid I."/>
            <person name="Ishmael N."/>
            <person name="John T."/>
            <person name="Darmond C."/>
            <person name="Moisan M.-C."/>
            <person name="Henrissat B."/>
            <person name="Coutinho P.M."/>
            <person name="Lombard V."/>
            <person name="Natvig D.O."/>
            <person name="Lindquist E."/>
            <person name="Schmutz J."/>
            <person name="Lucas S."/>
            <person name="Harris P."/>
            <person name="Powlowski J."/>
            <person name="Bellemare A."/>
            <person name="Taylor D."/>
            <person name="Butler G."/>
            <person name="de Vries R.P."/>
            <person name="Allijn I.E."/>
            <person name="van den Brink J."/>
            <person name="Ushinsky S."/>
            <person name="Storms R."/>
            <person name="Powell A.J."/>
            <person name="Paulsen I.T."/>
            <person name="Elbourne L.D.H."/>
            <person name="Baker S.E."/>
            <person name="Magnuson J."/>
            <person name="LaBoissiere S."/>
            <person name="Clutterbuck A.J."/>
            <person name="Martinez D."/>
            <person name="Wogulis M."/>
            <person name="de Leon A.L."/>
            <person name="Rey M.W."/>
            <person name="Tsang A."/>
        </authorList>
    </citation>
    <scope>NUCLEOTIDE SEQUENCE [LARGE SCALE GENOMIC DNA]</scope>
    <source>
        <strain evidence="3">ATCC 42464 / BCRC 31852 / DSM 1799</strain>
    </source>
</reference>
<dbReference type="OrthoDB" id="5332316at2759"/>
<evidence type="ECO:0000313" key="2">
    <source>
        <dbReference type="EMBL" id="AEO55348.1"/>
    </source>
</evidence>
<dbReference type="AlphaFoldDB" id="G2Q4Q9"/>
<dbReference type="KEGG" id="mtm:MYCTH_2116084"/>
<organism evidence="2 3">
    <name type="scientific">Thermothelomyces thermophilus (strain ATCC 42464 / BCRC 31852 / DSM 1799)</name>
    <name type="common">Sporotrichum thermophile</name>
    <dbReference type="NCBI Taxonomy" id="573729"/>
    <lineage>
        <taxon>Eukaryota</taxon>
        <taxon>Fungi</taxon>
        <taxon>Dikarya</taxon>
        <taxon>Ascomycota</taxon>
        <taxon>Pezizomycotina</taxon>
        <taxon>Sordariomycetes</taxon>
        <taxon>Sordariomycetidae</taxon>
        <taxon>Sordariales</taxon>
        <taxon>Chaetomiaceae</taxon>
        <taxon>Thermothelomyces</taxon>
    </lineage>
</organism>
<dbReference type="VEuPathDB" id="FungiDB:MYCTH_2116084"/>
<name>G2Q4Q9_THET4</name>
<proteinExistence type="predicted"/>
<dbReference type="EMBL" id="CP003002">
    <property type="protein sequence ID" value="AEO55348.1"/>
    <property type="molecule type" value="Genomic_DNA"/>
</dbReference>
<dbReference type="Proteomes" id="UP000007322">
    <property type="component" value="Chromosome 1"/>
</dbReference>
<keyword evidence="3" id="KW-1185">Reference proteome</keyword>
<gene>
    <name evidence="2" type="ORF">MYCTH_2116084</name>
</gene>
<dbReference type="eggNOG" id="ENOG502RJJ2">
    <property type="taxonomic scope" value="Eukaryota"/>
</dbReference>
<dbReference type="HOGENOM" id="CLU_576434_0_0_1"/>
<feature type="region of interest" description="Disordered" evidence="1">
    <location>
        <begin position="1"/>
        <end position="30"/>
    </location>
</feature>
<dbReference type="GeneID" id="11508357"/>
<evidence type="ECO:0000313" key="3">
    <source>
        <dbReference type="Proteomes" id="UP000007322"/>
    </source>
</evidence>
<sequence length="474" mass="49839">MSLPQETDAGAAAAASVARGQRARDRADAESRGEKTVLVLSSLSRSLAESDFYRWAPQGRHVAGWAGGISKVVQAVSATTREPRGQYFLFFDTRSAAEACAAQLDRVYDLTEAADLLDPLGWKCKVVAEGAVIRGSDRACWFRCACCCCACCSRNLSTRAARVRSSMVRGETMVTVFFSFLGCSGKGCGGDSKFALDGDRRQAGEVLERVRPQGGANDVVEAIPAAVVAITTDCRFGVWGKSENAGDFTGWGEVALRGLVFFSSVAWRRSNKEDLLSPEFNTPLNMTLYRSSLMSGISTLSNPVQLAEAEEADSETAGAFDGVALASVPGSAVDLMMMGLCFGVFLLATVLLRTGAGAALDPVAAESWVGLPSAIPIGISPDLADGCRLLPVPMPVLVRAMSSLEIRLSQPGFTSVDLLEVGPEDVLGRASILNGAVLAKTAMALDGGGGRGRSSVLRRVPAPSACVSWTQGKT</sequence>